<keyword evidence="9" id="KW-0496">Mitochondrion</keyword>
<proteinExistence type="inferred from homology"/>
<reference evidence="12 13" key="1">
    <citation type="journal article" date="2021" name="Environ. Microbiol.">
        <title>Gene family expansions and transcriptome signatures uncover fungal adaptations to wood decay.</title>
        <authorList>
            <person name="Hage H."/>
            <person name="Miyauchi S."/>
            <person name="Viragh M."/>
            <person name="Drula E."/>
            <person name="Min B."/>
            <person name="Chaduli D."/>
            <person name="Navarro D."/>
            <person name="Favel A."/>
            <person name="Norest M."/>
            <person name="Lesage-Meessen L."/>
            <person name="Balint B."/>
            <person name="Merenyi Z."/>
            <person name="de Eugenio L."/>
            <person name="Morin E."/>
            <person name="Martinez A.T."/>
            <person name="Baldrian P."/>
            <person name="Stursova M."/>
            <person name="Martinez M.J."/>
            <person name="Novotny C."/>
            <person name="Magnuson J.K."/>
            <person name="Spatafora J.W."/>
            <person name="Maurice S."/>
            <person name="Pangilinan J."/>
            <person name="Andreopoulos W."/>
            <person name="LaButti K."/>
            <person name="Hundley H."/>
            <person name="Na H."/>
            <person name="Kuo A."/>
            <person name="Barry K."/>
            <person name="Lipzen A."/>
            <person name="Henrissat B."/>
            <person name="Riley R."/>
            <person name="Ahrendt S."/>
            <person name="Nagy L.G."/>
            <person name="Grigoriev I.V."/>
            <person name="Martin F."/>
            <person name="Rosso M.N."/>
        </authorList>
    </citation>
    <scope>NUCLEOTIDE SEQUENCE [LARGE SCALE GENOMIC DNA]</scope>
    <source>
        <strain evidence="12 13">CIRM-BRFM 1785</strain>
    </source>
</reference>
<accession>A0ABQ8K6H8</accession>
<dbReference type="Proteomes" id="UP000814176">
    <property type="component" value="Unassembled WGS sequence"/>
</dbReference>
<evidence type="ECO:0000256" key="8">
    <source>
        <dbReference type="ARBA" id="ARBA00022989"/>
    </source>
</evidence>
<dbReference type="PANTHER" id="PTHR17130:SF14">
    <property type="entry name" value="CYTOCHROME C OXIDASE ASSEMBLY PROTEIN COX16 HOMOLOG, MITOCHONDRIAL"/>
    <property type="match status" value="1"/>
</dbReference>
<keyword evidence="6" id="KW-0812">Transmembrane</keyword>
<evidence type="ECO:0000313" key="12">
    <source>
        <dbReference type="EMBL" id="KAH9832857.1"/>
    </source>
</evidence>
<evidence type="ECO:0000256" key="1">
    <source>
        <dbReference type="ARBA" id="ARBA00002490"/>
    </source>
</evidence>
<keyword evidence="10" id="KW-0472">Membrane</keyword>
<gene>
    <name evidence="12" type="ORF">C8Q71DRAFT_775301</name>
</gene>
<dbReference type="RefSeq" id="XP_047775623.1">
    <property type="nucleotide sequence ID" value="XM_047924595.1"/>
</dbReference>
<evidence type="ECO:0000256" key="3">
    <source>
        <dbReference type="ARBA" id="ARBA00008370"/>
    </source>
</evidence>
<organism evidence="12 13">
    <name type="scientific">Rhodofomes roseus</name>
    <dbReference type="NCBI Taxonomy" id="34475"/>
    <lineage>
        <taxon>Eukaryota</taxon>
        <taxon>Fungi</taxon>
        <taxon>Dikarya</taxon>
        <taxon>Basidiomycota</taxon>
        <taxon>Agaricomycotina</taxon>
        <taxon>Agaricomycetes</taxon>
        <taxon>Polyporales</taxon>
        <taxon>Rhodofomes</taxon>
    </lineage>
</organism>
<dbReference type="InterPro" id="IPR020164">
    <property type="entry name" value="Cyt_c_Oxase_assmbl_COX16"/>
</dbReference>
<keyword evidence="8" id="KW-1133">Transmembrane helix</keyword>
<dbReference type="EMBL" id="JADCUA010000020">
    <property type="protein sequence ID" value="KAH9832857.1"/>
    <property type="molecule type" value="Genomic_DNA"/>
</dbReference>
<evidence type="ECO:0000313" key="13">
    <source>
        <dbReference type="Proteomes" id="UP000814176"/>
    </source>
</evidence>
<comment type="function">
    <text evidence="1">Required for the assembly of the mitochondrial respiratory chain complex IV (CIV), also known as cytochrome c oxidase. May participate in merging the COX1 and COX2 assembly lines.</text>
</comment>
<evidence type="ECO:0000256" key="2">
    <source>
        <dbReference type="ARBA" id="ARBA00004434"/>
    </source>
</evidence>
<protein>
    <recommendedName>
        <fullName evidence="4">Cytochrome c oxidase assembly protein COX16, mitochondrial</fullName>
    </recommendedName>
    <alternativeName>
        <fullName evidence="5">Cytochrome c oxidase assembly protein cox16, mitochondrial</fullName>
    </alternativeName>
</protein>
<name>A0ABQ8K6H8_9APHY</name>
<feature type="region of interest" description="Disordered" evidence="11">
    <location>
        <begin position="154"/>
        <end position="181"/>
    </location>
</feature>
<comment type="subcellular location">
    <subcellularLocation>
        <location evidence="2">Mitochondrion inner membrane</location>
        <topology evidence="2">Single-pass membrane protein</topology>
    </subcellularLocation>
</comment>
<evidence type="ECO:0000256" key="5">
    <source>
        <dbReference type="ARBA" id="ARBA00019222"/>
    </source>
</evidence>
<evidence type="ECO:0000256" key="9">
    <source>
        <dbReference type="ARBA" id="ARBA00023128"/>
    </source>
</evidence>
<evidence type="ECO:0000256" key="10">
    <source>
        <dbReference type="ARBA" id="ARBA00023136"/>
    </source>
</evidence>
<dbReference type="GeneID" id="72005327"/>
<sequence>MPAGSRPGPASGIGPYMSVSARSDLAQALGIRREPAAVSSSLTQPRFTEVIDACSALTATATTMPVFPSNPLRTNPVHRLLRKHPSLFGVPFVIIVVGASFAMQSFTQTRYDLHDKKVTQVNKEQELGLAKDRKKFDIREEYFRLSAAADEEWEPKRIERPKGLPEWGVPPTEPSSKQDKA</sequence>
<evidence type="ECO:0000256" key="11">
    <source>
        <dbReference type="SAM" id="MobiDB-lite"/>
    </source>
</evidence>
<evidence type="ECO:0000256" key="7">
    <source>
        <dbReference type="ARBA" id="ARBA00022792"/>
    </source>
</evidence>
<feature type="compositionally biased region" description="Basic and acidic residues" evidence="11">
    <location>
        <begin position="154"/>
        <end position="163"/>
    </location>
</feature>
<comment type="similarity">
    <text evidence="3">Belongs to the COX16 family.</text>
</comment>
<dbReference type="PANTHER" id="PTHR17130">
    <property type="entry name" value="MITOCHONDRIAL OUTER MEMBRANE PROTEIN 25"/>
    <property type="match status" value="1"/>
</dbReference>
<dbReference type="Pfam" id="PF14138">
    <property type="entry name" value="COX16"/>
    <property type="match status" value="1"/>
</dbReference>
<keyword evidence="7" id="KW-0999">Mitochondrion inner membrane</keyword>
<evidence type="ECO:0000256" key="4">
    <source>
        <dbReference type="ARBA" id="ARBA00015368"/>
    </source>
</evidence>
<comment type="caution">
    <text evidence="12">The sequence shown here is derived from an EMBL/GenBank/DDBJ whole genome shotgun (WGS) entry which is preliminary data.</text>
</comment>
<evidence type="ECO:0000256" key="6">
    <source>
        <dbReference type="ARBA" id="ARBA00022692"/>
    </source>
</evidence>
<keyword evidence="13" id="KW-1185">Reference proteome</keyword>